<name>A0ACC6MP23_MYCPF</name>
<keyword evidence="2" id="KW-1185">Reference proteome</keyword>
<comment type="caution">
    <text evidence="1">The sequence shown here is derived from an EMBL/GenBank/DDBJ whole genome shotgun (WGS) entry which is preliminary data.</text>
</comment>
<evidence type="ECO:0000313" key="2">
    <source>
        <dbReference type="Proteomes" id="UP001289645"/>
    </source>
</evidence>
<dbReference type="Proteomes" id="UP001289645">
    <property type="component" value="Unassembled WGS sequence"/>
</dbReference>
<organism evidence="1 2">
    <name type="scientific">Mycolicibacterium parafortuitum</name>
    <name type="common">Mycobacterium parafortuitum</name>
    <dbReference type="NCBI Taxonomy" id="39692"/>
    <lineage>
        <taxon>Bacteria</taxon>
        <taxon>Bacillati</taxon>
        <taxon>Actinomycetota</taxon>
        <taxon>Actinomycetes</taxon>
        <taxon>Mycobacteriales</taxon>
        <taxon>Mycobacteriaceae</taxon>
        <taxon>Mycolicibacterium</taxon>
    </lineage>
</organism>
<proteinExistence type="predicted"/>
<reference evidence="1 2" key="1">
    <citation type="journal article" date="2021" name="Chemosphere">
        <title>Bioballs carrying a syntrophic Rhodococcus and Mycolicibacterium consortium for simultaneous sorption and biodegradation of fuel oil in contaminated freshwater.</title>
        <authorList>
            <person name="Naloka K."/>
            <person name="Polrit D."/>
            <person name="Muangchinda C."/>
            <person name="Thoetkiattikul H."/>
            <person name="Pinyakong O."/>
        </authorList>
    </citation>
    <scope>NUCLEOTIDE SEQUENCE [LARGE SCALE GENOMIC DNA]</scope>
    <source>
        <strain evidence="1 2">J101</strain>
    </source>
</reference>
<evidence type="ECO:0000313" key="1">
    <source>
        <dbReference type="EMBL" id="MDZ5088739.1"/>
    </source>
</evidence>
<protein>
    <submittedName>
        <fullName evidence="1">Uncharacterized protein</fullName>
    </submittedName>
</protein>
<dbReference type="EMBL" id="JAOXLN010000038">
    <property type="protein sequence ID" value="MDZ5088739.1"/>
    <property type="molecule type" value="Genomic_DNA"/>
</dbReference>
<sequence>MDSSFDFLSDAESEMLRAIVSRRKPAVYEHLRLGTAVSRADAEEIVNALGDELTNNLDDDWEPTEYGLAVSALLGRFNAARIARWPS</sequence>
<accession>A0ACC6MP23</accession>
<gene>
    <name evidence="1" type="ORF">OHX15_25370</name>
</gene>